<dbReference type="EMBL" id="JAHRIN010072798">
    <property type="protein sequence ID" value="MEQ2216871.1"/>
    <property type="molecule type" value="Genomic_DNA"/>
</dbReference>
<protein>
    <submittedName>
        <fullName evidence="3">Adhesion G protein-coupled receptor L3</fullName>
    </submittedName>
</protein>
<proteinExistence type="predicted"/>
<dbReference type="InterPro" id="IPR003334">
    <property type="entry name" value="GPCR_2_latrophilin_rcpt_C"/>
</dbReference>
<feature type="compositionally biased region" description="Low complexity" evidence="1">
    <location>
        <begin position="22"/>
        <end position="37"/>
    </location>
</feature>
<evidence type="ECO:0000313" key="3">
    <source>
        <dbReference type="EMBL" id="MEQ2216871.1"/>
    </source>
</evidence>
<evidence type="ECO:0000313" key="4">
    <source>
        <dbReference type="Proteomes" id="UP001434883"/>
    </source>
</evidence>
<comment type="caution">
    <text evidence="3">The sequence shown here is derived from an EMBL/GenBank/DDBJ whole genome shotgun (WGS) entry which is preliminary data.</text>
</comment>
<organism evidence="3 4">
    <name type="scientific">Xenoophorus captivus</name>
    <dbReference type="NCBI Taxonomy" id="1517983"/>
    <lineage>
        <taxon>Eukaryota</taxon>
        <taxon>Metazoa</taxon>
        <taxon>Chordata</taxon>
        <taxon>Craniata</taxon>
        <taxon>Vertebrata</taxon>
        <taxon>Euteleostomi</taxon>
        <taxon>Actinopterygii</taxon>
        <taxon>Neopterygii</taxon>
        <taxon>Teleostei</taxon>
        <taxon>Neoteleostei</taxon>
        <taxon>Acanthomorphata</taxon>
        <taxon>Ovalentaria</taxon>
        <taxon>Atherinomorphae</taxon>
        <taxon>Cyprinodontiformes</taxon>
        <taxon>Goodeidae</taxon>
        <taxon>Xenoophorus</taxon>
    </lineage>
</organism>
<accession>A0ABV0S8Y9</accession>
<sequence>MLSVRKEYGKCLRTHCCSGKSVETSISSSSKTTTSRTPGRYSTGSQVSLPACTPGRYSTSDSQSRIRRMWNDTVRKQESSFITGDINSSATLNRGNHGIPTICFHITVTTSTLLIAVGLEAEYAVI</sequence>
<keyword evidence="3" id="KW-0675">Receptor</keyword>
<keyword evidence="4" id="KW-1185">Reference proteome</keyword>
<name>A0ABV0S8Y9_9TELE</name>
<feature type="domain" description="GPCR family 2 latrophilin C-terminal" evidence="2">
    <location>
        <begin position="14"/>
        <end position="98"/>
    </location>
</feature>
<feature type="region of interest" description="Disordered" evidence="1">
    <location>
        <begin position="22"/>
        <end position="46"/>
    </location>
</feature>
<evidence type="ECO:0000259" key="2">
    <source>
        <dbReference type="Pfam" id="PF02354"/>
    </source>
</evidence>
<gene>
    <name evidence="3" type="primary">ADGRL3_9</name>
    <name evidence="3" type="ORF">XENOCAPTIV_024136</name>
</gene>
<evidence type="ECO:0000256" key="1">
    <source>
        <dbReference type="SAM" id="MobiDB-lite"/>
    </source>
</evidence>
<dbReference type="Proteomes" id="UP001434883">
    <property type="component" value="Unassembled WGS sequence"/>
</dbReference>
<dbReference type="Pfam" id="PF02354">
    <property type="entry name" value="Latrophilin"/>
    <property type="match status" value="1"/>
</dbReference>
<reference evidence="3 4" key="1">
    <citation type="submission" date="2021-06" db="EMBL/GenBank/DDBJ databases">
        <authorList>
            <person name="Palmer J.M."/>
        </authorList>
    </citation>
    <scope>NUCLEOTIDE SEQUENCE [LARGE SCALE GENOMIC DNA]</scope>
    <source>
        <strain evidence="3 4">XC_2019</strain>
        <tissue evidence="3">Muscle</tissue>
    </source>
</reference>